<keyword evidence="1" id="KW-0812">Transmembrane</keyword>
<proteinExistence type="predicted"/>
<evidence type="ECO:0000256" key="1">
    <source>
        <dbReference type="SAM" id="Phobius"/>
    </source>
</evidence>
<evidence type="ECO:0000313" key="3">
    <source>
        <dbReference type="Proteomes" id="UP000722121"/>
    </source>
</evidence>
<organism evidence="2 3">
    <name type="scientific">Simkania negevensis</name>
    <dbReference type="NCBI Taxonomy" id="83561"/>
    <lineage>
        <taxon>Bacteria</taxon>
        <taxon>Pseudomonadati</taxon>
        <taxon>Chlamydiota</taxon>
        <taxon>Chlamydiia</taxon>
        <taxon>Parachlamydiales</taxon>
        <taxon>Simkaniaceae</taxon>
        <taxon>Simkania</taxon>
    </lineage>
</organism>
<feature type="transmembrane region" description="Helical" evidence="1">
    <location>
        <begin position="12"/>
        <end position="37"/>
    </location>
</feature>
<keyword evidence="1" id="KW-1133">Transmembrane helix</keyword>
<sequence>MKRRRESIHFFTLLEMLVAFALFTTLSSMLFGSYFYLYRAKQNMERFEKNVYKHHYGRFRLQQVLQDACPPSPSPEKESEKELSLFFTLDKENNGGMAPPSLIFTYDNGVDDNPLFSSQVLGMIGTTPHGQLLLITWPSPFKWREQSPSPRIEVVFDKVEQFDMTFFYPPSHSKKDVAPKDVDKGREILIPPPGRLNRWKKEYGVLPVLMEIAISFQDGTTKQIPIAFTRGDNLVQYIEGKKTL</sequence>
<reference evidence="2 3" key="1">
    <citation type="submission" date="2021-02" db="EMBL/GenBank/DDBJ databases">
        <title>Activity-based single-cell genomes from oceanic crustal fluid captures similar information to metagenomic and metatranscriptomic surveys with orders of magnitude less sampling.</title>
        <authorList>
            <person name="D'Angelo T.S."/>
            <person name="Orcutt B.N."/>
        </authorList>
    </citation>
    <scope>NUCLEOTIDE SEQUENCE [LARGE SCALE GENOMIC DNA]</scope>
    <source>
        <strain evidence="2">AH-315-G07</strain>
    </source>
</reference>
<dbReference type="Proteomes" id="UP000722121">
    <property type="component" value="Unassembled WGS sequence"/>
</dbReference>
<comment type="caution">
    <text evidence="2">The sequence shown here is derived from an EMBL/GenBank/DDBJ whole genome shotgun (WGS) entry which is preliminary data.</text>
</comment>
<keyword evidence="3" id="KW-1185">Reference proteome</keyword>
<evidence type="ECO:0008006" key="4">
    <source>
        <dbReference type="Google" id="ProtNLM"/>
    </source>
</evidence>
<dbReference type="EMBL" id="JAFITR010000068">
    <property type="protein sequence ID" value="MBN4067121.1"/>
    <property type="molecule type" value="Genomic_DNA"/>
</dbReference>
<evidence type="ECO:0000313" key="2">
    <source>
        <dbReference type="EMBL" id="MBN4067121.1"/>
    </source>
</evidence>
<gene>
    <name evidence="2" type="ORF">JYU14_03455</name>
</gene>
<keyword evidence="1" id="KW-0472">Membrane</keyword>
<name>A0ABS3AQV7_9BACT</name>
<accession>A0ABS3AQV7</accession>
<protein>
    <recommendedName>
        <fullName evidence="4">Type II secretion system protein</fullName>
    </recommendedName>
</protein>